<dbReference type="HOGENOM" id="CLU_2669901_0_0_0"/>
<dbReference type="InterPro" id="IPR018551">
    <property type="entry name" value="DUF2007"/>
</dbReference>
<dbReference type="STRING" id="309803.CTN_0475"/>
<dbReference type="AlphaFoldDB" id="B9K6R8"/>
<reference evidence="2 3" key="1">
    <citation type="journal article" date="2009" name="Biosci. Biotechnol. Biochem.">
        <title>WeGAS: a web-based microbial genome annotation system.</title>
        <authorList>
            <person name="Lee D."/>
            <person name="Seo H."/>
            <person name="Park C."/>
            <person name="Park K."/>
        </authorList>
    </citation>
    <scope>NUCLEOTIDE SEQUENCE [LARGE SCALE GENOMIC DNA]</scope>
    <source>
        <strain evidence="3">ATCC 49049 / DSM 4359 / NBRC 107923 / NS-E</strain>
    </source>
</reference>
<dbReference type="Pfam" id="PF09413">
    <property type="entry name" value="DUF2007"/>
    <property type="match status" value="1"/>
</dbReference>
<keyword evidence="3" id="KW-1185">Reference proteome</keyword>
<protein>
    <recommendedName>
        <fullName evidence="1">DUF2007 domain-containing protein</fullName>
    </recommendedName>
</protein>
<feature type="domain" description="DUF2007" evidence="1">
    <location>
        <begin position="18"/>
        <end position="76"/>
    </location>
</feature>
<dbReference type="EMBL" id="CP000916">
    <property type="protein sequence ID" value="ACM22651.1"/>
    <property type="molecule type" value="Genomic_DNA"/>
</dbReference>
<dbReference type="KEGG" id="tna:CTN_0475"/>
<organism evidence="2 3">
    <name type="scientific">Thermotoga neapolitana (strain ATCC 49049 / DSM 4359 / NBRC 107923 / NS-E)</name>
    <dbReference type="NCBI Taxonomy" id="309803"/>
    <lineage>
        <taxon>Bacteria</taxon>
        <taxon>Thermotogati</taxon>
        <taxon>Thermotogota</taxon>
        <taxon>Thermotogae</taxon>
        <taxon>Thermotogales</taxon>
        <taxon>Thermotogaceae</taxon>
        <taxon>Thermotoga</taxon>
    </lineage>
</organism>
<evidence type="ECO:0000259" key="1">
    <source>
        <dbReference type="Pfam" id="PF09413"/>
    </source>
</evidence>
<dbReference type="Proteomes" id="UP000000445">
    <property type="component" value="Chromosome"/>
</dbReference>
<gene>
    <name evidence="2" type="ordered locus">CTN_0475</name>
</gene>
<name>B9K6R8_THENN</name>
<accession>B9K6R8</accession>
<evidence type="ECO:0000313" key="3">
    <source>
        <dbReference type="Proteomes" id="UP000000445"/>
    </source>
</evidence>
<proteinExistence type="predicted"/>
<sequence length="85" mass="9717">MNRSVRRFQSLEWSVLIEGSELEIRMVEDLLKENDIPYVIETCDDVTPRAIFGSSALVQVKVPKDLLEKAKKILEGIQDEEDPSL</sequence>
<evidence type="ECO:0000313" key="2">
    <source>
        <dbReference type="EMBL" id="ACM22651.1"/>
    </source>
</evidence>